<dbReference type="InterPro" id="IPR037050">
    <property type="entry name" value="DUF1254_sf"/>
</dbReference>
<dbReference type="Proteomes" id="UP001253193">
    <property type="component" value="Unassembled WGS sequence"/>
</dbReference>
<dbReference type="Pfam" id="PF06863">
    <property type="entry name" value="DUF1254"/>
    <property type="match status" value="1"/>
</dbReference>
<dbReference type="Gene3D" id="2.60.120.600">
    <property type="entry name" value="Domain of unknown function DUF1214, C-terminal domain"/>
    <property type="match status" value="1"/>
</dbReference>
<dbReference type="EMBL" id="NIXT01000293">
    <property type="protein sequence ID" value="OXE33481.1"/>
    <property type="molecule type" value="Genomic_DNA"/>
</dbReference>
<dbReference type="InterPro" id="IPR010621">
    <property type="entry name" value="DUF1214"/>
</dbReference>
<protein>
    <submittedName>
        <fullName evidence="4">DUF1254 domain-containing protein</fullName>
    </submittedName>
</protein>
<reference evidence="6 9" key="2">
    <citation type="submission" date="2019-08" db="EMBL/GenBank/DDBJ databases">
        <title>Emerging of two pre-pandemic pathogenic O4:KUT lineages of Vibrio parahaemolyticus in coastal eastern China.</title>
        <authorList>
            <person name="Yu H."/>
        </authorList>
    </citation>
    <scope>NUCLEOTIDE SEQUENCE [LARGE SCALE GENOMIC DNA]</scope>
    <source>
        <strain evidence="6 9">HZ17-383</strain>
    </source>
</reference>
<keyword evidence="1" id="KW-0732">Signal</keyword>
<feature type="signal peptide" evidence="1">
    <location>
        <begin position="1"/>
        <end position="21"/>
    </location>
</feature>
<dbReference type="RefSeq" id="WP_005454305.1">
    <property type="nucleotide sequence ID" value="NZ_CAMFGX010000001.1"/>
</dbReference>
<dbReference type="EMBL" id="VRMQ01000001">
    <property type="protein sequence ID" value="TXN17945.1"/>
    <property type="molecule type" value="Genomic_DNA"/>
</dbReference>
<dbReference type="OrthoDB" id="272779at2"/>
<dbReference type="Gene3D" id="1.10.3360.10">
    <property type="entry name" value="VPA0735-like domain"/>
    <property type="match status" value="1"/>
</dbReference>
<dbReference type="GeneID" id="1191424"/>
<dbReference type="PANTHER" id="PTHR36509:SF3">
    <property type="entry name" value="SIGNAL PEPTIDE PROTEIN"/>
    <property type="match status" value="1"/>
</dbReference>
<organism evidence="5 8">
    <name type="scientific">Vibrio parahaemolyticus</name>
    <dbReference type="NCBI Taxonomy" id="670"/>
    <lineage>
        <taxon>Bacteria</taxon>
        <taxon>Pseudomonadati</taxon>
        <taxon>Pseudomonadota</taxon>
        <taxon>Gammaproteobacteria</taxon>
        <taxon>Vibrionales</taxon>
        <taxon>Vibrionaceae</taxon>
        <taxon>Vibrio</taxon>
    </lineage>
</organism>
<dbReference type="InterPro" id="IPR010679">
    <property type="entry name" value="DUF1254"/>
</dbReference>
<accession>A0A072FH13</accession>
<evidence type="ECO:0000313" key="7">
    <source>
        <dbReference type="EMBL" id="WAT92874.1"/>
    </source>
</evidence>
<proteinExistence type="predicted"/>
<dbReference type="Gene3D" id="2.60.40.1610">
    <property type="entry name" value="Domain of unknown function DUF1254"/>
    <property type="match status" value="1"/>
</dbReference>
<dbReference type="SUPFAM" id="SSF160935">
    <property type="entry name" value="VPA0735-like"/>
    <property type="match status" value="1"/>
</dbReference>
<dbReference type="SMR" id="A0A072FH13"/>
<feature type="chain" id="PRO_5015027819" evidence="1">
    <location>
        <begin position="22"/>
        <end position="483"/>
    </location>
</feature>
<dbReference type="STRING" id="670.ACZ92_06865"/>
<evidence type="ECO:0000259" key="3">
    <source>
        <dbReference type="Pfam" id="PF06863"/>
    </source>
</evidence>
<dbReference type="EMBL" id="JAUHGG010000002">
    <property type="protein sequence ID" value="MDS1820150.1"/>
    <property type="molecule type" value="Genomic_DNA"/>
</dbReference>
<feature type="domain" description="DUF1254" evidence="3">
    <location>
        <begin position="96"/>
        <end position="194"/>
    </location>
</feature>
<dbReference type="AlphaFoldDB" id="A0A072FH13"/>
<dbReference type="PANTHER" id="PTHR36509">
    <property type="entry name" value="BLL3101 PROTEIN"/>
    <property type="match status" value="1"/>
</dbReference>
<evidence type="ECO:0000256" key="1">
    <source>
        <dbReference type="SAM" id="SignalP"/>
    </source>
</evidence>
<dbReference type="Gene3D" id="2.20.25.10">
    <property type="match status" value="1"/>
</dbReference>
<dbReference type="EMBL" id="CP114195">
    <property type="protein sequence ID" value="WAT92874.1"/>
    <property type="molecule type" value="Genomic_DNA"/>
</dbReference>
<dbReference type="Proteomes" id="UP001156560">
    <property type="component" value="Chromosome 2"/>
</dbReference>
<reference evidence="4" key="4">
    <citation type="submission" date="2023-06" db="EMBL/GenBank/DDBJ databases">
        <title>Genomic Diversity of Vibrio spp. and Metagenomic Analysis of Pathogens in Florida Gulf Coastal Waters Following Hurricane Ian.</title>
        <authorList>
            <person name="Brumfield K.D."/>
        </authorList>
    </citation>
    <scope>NUCLEOTIDE SEQUENCE</scope>
    <source>
        <strain evidence="4">WBS2B-138</strain>
    </source>
</reference>
<evidence type="ECO:0000313" key="4">
    <source>
        <dbReference type="EMBL" id="MDS1820150.1"/>
    </source>
</evidence>
<feature type="domain" description="DUF1214" evidence="2">
    <location>
        <begin position="361"/>
        <end position="467"/>
    </location>
</feature>
<dbReference type="OMA" id="YFRAYSP"/>
<reference evidence="7" key="3">
    <citation type="submission" date="2022-12" db="EMBL/GenBank/DDBJ databases">
        <title>Vibrio parahaemolyticus become highly virulent by producing novel Tc toxins.</title>
        <authorList>
            <person name="Yang F."/>
            <person name="You Y."/>
            <person name="Lai Q."/>
            <person name="Xu L."/>
            <person name="Li F."/>
        </authorList>
    </citation>
    <scope>NUCLEOTIDE SEQUENCE</scope>
    <source>
        <strain evidence="7">Vp-HL-202005</strain>
    </source>
</reference>
<gene>
    <name evidence="5" type="ORF">CA163_07295</name>
    <name evidence="6" type="ORF">FVP01_02855</name>
    <name evidence="7" type="ORF">O1Q84_17880</name>
    <name evidence="4" type="ORF">QX249_05750</name>
</gene>
<dbReference type="Proteomes" id="UP000321504">
    <property type="component" value="Unassembled WGS sequence"/>
</dbReference>
<sequence length="483" mass="55122">MKKRILAVAVTSMLLSASVFAQETVVPSRVGDLKFESDFPTQETMKNMLNEMDFQRATQAYLWGIPASSIMEWLNVSRNDFKFEEGQMGFFNTLKQKQGIITANFTTPYVIGTWNLEKTGPLIINLPEAKMAGMMLDVHQRVLSDLSLLGPDKGKGGKYLIVPPGEKYKDLNPKGYYVIRPKTNVVYGGIRILEPDVDRVVKQVVPNITTQPYADGKLGRKIPVAQVPEIDWTHIPKDGLEYWKTIHQIIQENPVEERDRFVMAQLKFLGIEKGKPFNPTEEQKKILLEASKVGRAMAQSNDYTKRFTQPYWKGTNWKDAISVSLDQRSENYDELDERAAWFYEAITVSRGMKSTIPGFGQRYLVTYQDSDGNWLSGEHTYKLHVPANVPASNFWSTTVYDENNRLMIINDAGSPDISSRKNLKVNSDGSIDVYYGPKPVKGYENNWVQTNPGEGWFTYFRFYGPTEKMFDKSWTMGDIELVK</sequence>
<name>A0A072FH13_VIBPH</name>
<dbReference type="InterPro" id="IPR037049">
    <property type="entry name" value="DUF1214_C_sf"/>
</dbReference>
<evidence type="ECO:0000313" key="5">
    <source>
        <dbReference type="EMBL" id="OXE33481.1"/>
    </source>
</evidence>
<evidence type="ECO:0000313" key="9">
    <source>
        <dbReference type="Proteomes" id="UP000321504"/>
    </source>
</evidence>
<dbReference type="Pfam" id="PF06742">
    <property type="entry name" value="DUF1214"/>
    <property type="match status" value="1"/>
</dbReference>
<reference evidence="5 8" key="1">
    <citation type="journal article" date="2017" name="Appl. Environ. Microbiol.">
        <title>Parallel evolution of two clades of a major Atlantic endemic Vibrio parahaemolyticus pathogen lineage by independent acquisition of related pathogenicity islands.</title>
        <authorList>
            <person name="Xu F."/>
            <person name="Gonzalez-Escalona N."/>
            <person name="Drees K.P."/>
            <person name="Sebra R.P."/>
            <person name="Cooper V.S."/>
            <person name="Jones S.H."/>
            <person name="Whistler C.A."/>
        </authorList>
    </citation>
    <scope>NUCLEOTIDE SEQUENCE [LARGE SCALE GENOMIC DNA]</scope>
    <source>
        <strain evidence="5 8">MAVP-3</strain>
    </source>
</reference>
<evidence type="ECO:0000259" key="2">
    <source>
        <dbReference type="Pfam" id="PF06742"/>
    </source>
</evidence>
<dbReference type="Proteomes" id="UP000214596">
    <property type="component" value="Unassembled WGS sequence"/>
</dbReference>
<evidence type="ECO:0000313" key="8">
    <source>
        <dbReference type="Proteomes" id="UP000214596"/>
    </source>
</evidence>
<evidence type="ECO:0000313" key="6">
    <source>
        <dbReference type="EMBL" id="TXN17945.1"/>
    </source>
</evidence>